<dbReference type="Proteomes" id="UP000323000">
    <property type="component" value="Chromosome 12"/>
</dbReference>
<feature type="region of interest" description="Disordered" evidence="1">
    <location>
        <begin position="78"/>
        <end position="97"/>
    </location>
</feature>
<dbReference type="PANTHER" id="PTHR13904:SF0">
    <property type="entry name" value="U4_U6 SMALL NUCLEAR RIBONUCLEOPROTEIN PRP31"/>
    <property type="match status" value="1"/>
</dbReference>
<name>A0A5C7GWW5_9ROSI</name>
<dbReference type="GO" id="GO:0071011">
    <property type="term" value="C:precatalytic spliceosome"/>
    <property type="evidence" value="ECO:0007669"/>
    <property type="project" value="TreeGrafter"/>
</dbReference>
<dbReference type="GO" id="GO:0005687">
    <property type="term" value="C:U4 snRNP"/>
    <property type="evidence" value="ECO:0007669"/>
    <property type="project" value="TreeGrafter"/>
</dbReference>
<dbReference type="PANTHER" id="PTHR13904">
    <property type="entry name" value="PRE-MRNA SPLICING FACTOR PRP31"/>
    <property type="match status" value="1"/>
</dbReference>
<dbReference type="GO" id="GO:0046540">
    <property type="term" value="C:U4/U6 x U5 tri-snRNP complex"/>
    <property type="evidence" value="ECO:0007669"/>
    <property type="project" value="InterPro"/>
</dbReference>
<dbReference type="OrthoDB" id="4771285at2759"/>
<dbReference type="GO" id="GO:0000244">
    <property type="term" value="P:spliceosomal tri-snRNP complex assembly"/>
    <property type="evidence" value="ECO:0007669"/>
    <property type="project" value="InterPro"/>
</dbReference>
<gene>
    <name evidence="2" type="ORF">EZV62_024862</name>
</gene>
<evidence type="ECO:0000313" key="3">
    <source>
        <dbReference type="Proteomes" id="UP000323000"/>
    </source>
</evidence>
<comment type="caution">
    <text evidence="2">The sequence shown here is derived from an EMBL/GenBank/DDBJ whole genome shotgun (WGS) entry which is preliminary data.</text>
</comment>
<dbReference type="Gene3D" id="1.10.287.4070">
    <property type="match status" value="1"/>
</dbReference>
<reference evidence="3" key="1">
    <citation type="journal article" date="2019" name="Gigascience">
        <title>De novo genome assembly of the endangered Acer yangbiense, a plant species with extremely small populations endemic to Yunnan Province, China.</title>
        <authorList>
            <person name="Yang J."/>
            <person name="Wariss H.M."/>
            <person name="Tao L."/>
            <person name="Zhang R."/>
            <person name="Yun Q."/>
            <person name="Hollingsworth P."/>
            <person name="Dao Z."/>
            <person name="Luo G."/>
            <person name="Guo H."/>
            <person name="Ma Y."/>
            <person name="Sun W."/>
        </authorList>
    </citation>
    <scope>NUCLEOTIDE SEQUENCE [LARGE SCALE GENOMIC DNA]</scope>
    <source>
        <strain evidence="3">cv. Malutang</strain>
    </source>
</reference>
<accession>A0A5C7GWW5</accession>
<protein>
    <submittedName>
        <fullName evidence="2">Uncharacterized protein</fullName>
    </submittedName>
</protein>
<dbReference type="EMBL" id="VAHF01000012">
    <property type="protein sequence ID" value="TXG48987.1"/>
    <property type="molecule type" value="Genomic_DNA"/>
</dbReference>
<sequence>MQKVEGAFKGMVLEDPDPDQYQLIMDCNELSTDIEYEIVNIHNFIIVVSIAASTTNGKSLPYESKLAAKVANKFKHYGSSSGDNSGLTSIQGIELTT</sequence>
<dbReference type="InterPro" id="IPR027105">
    <property type="entry name" value="Prp31"/>
</dbReference>
<dbReference type="AlphaFoldDB" id="A0A5C7GWW5"/>
<proteinExistence type="predicted"/>
<organism evidence="2 3">
    <name type="scientific">Acer yangbiense</name>
    <dbReference type="NCBI Taxonomy" id="1000413"/>
    <lineage>
        <taxon>Eukaryota</taxon>
        <taxon>Viridiplantae</taxon>
        <taxon>Streptophyta</taxon>
        <taxon>Embryophyta</taxon>
        <taxon>Tracheophyta</taxon>
        <taxon>Spermatophyta</taxon>
        <taxon>Magnoliopsida</taxon>
        <taxon>eudicotyledons</taxon>
        <taxon>Gunneridae</taxon>
        <taxon>Pentapetalae</taxon>
        <taxon>rosids</taxon>
        <taxon>malvids</taxon>
        <taxon>Sapindales</taxon>
        <taxon>Sapindaceae</taxon>
        <taxon>Hippocastanoideae</taxon>
        <taxon>Acereae</taxon>
        <taxon>Acer</taxon>
    </lineage>
</organism>
<evidence type="ECO:0000313" key="2">
    <source>
        <dbReference type="EMBL" id="TXG48987.1"/>
    </source>
</evidence>
<keyword evidence="3" id="KW-1185">Reference proteome</keyword>
<evidence type="ECO:0000256" key="1">
    <source>
        <dbReference type="SAM" id="MobiDB-lite"/>
    </source>
</evidence>